<organism evidence="2 3">
    <name type="scientific">Stephania cephalantha</name>
    <dbReference type="NCBI Taxonomy" id="152367"/>
    <lineage>
        <taxon>Eukaryota</taxon>
        <taxon>Viridiplantae</taxon>
        <taxon>Streptophyta</taxon>
        <taxon>Embryophyta</taxon>
        <taxon>Tracheophyta</taxon>
        <taxon>Spermatophyta</taxon>
        <taxon>Magnoliopsida</taxon>
        <taxon>Ranunculales</taxon>
        <taxon>Menispermaceae</taxon>
        <taxon>Menispermoideae</taxon>
        <taxon>Cissampelideae</taxon>
        <taxon>Stephania</taxon>
    </lineage>
</organism>
<evidence type="ECO:0000256" key="1">
    <source>
        <dbReference type="SAM" id="MobiDB-lite"/>
    </source>
</evidence>
<comment type="caution">
    <text evidence="2">The sequence shown here is derived from an EMBL/GenBank/DDBJ whole genome shotgun (WGS) entry which is preliminary data.</text>
</comment>
<feature type="compositionally biased region" description="Basic residues" evidence="1">
    <location>
        <begin position="8"/>
        <end position="20"/>
    </location>
</feature>
<evidence type="ECO:0000313" key="2">
    <source>
        <dbReference type="EMBL" id="KAK9105109.1"/>
    </source>
</evidence>
<accession>A0AAP0F594</accession>
<protein>
    <submittedName>
        <fullName evidence="2">Uncharacterized protein</fullName>
    </submittedName>
</protein>
<dbReference type="AlphaFoldDB" id="A0AAP0F594"/>
<sequence length="111" mass="12198">MSLNLLRQKTRACTRSSRARSKVEQPTSSHGFPTNLNPLSKHPSCAVAPLRYSSSIMVEHPVKSVTPFRIFLATTQASRQCRFGRIRCGRSGLTGLPFLVDGKGIWISGVV</sequence>
<dbReference type="Proteomes" id="UP001419268">
    <property type="component" value="Unassembled WGS sequence"/>
</dbReference>
<dbReference type="EMBL" id="JBBNAG010000009">
    <property type="protein sequence ID" value="KAK9105109.1"/>
    <property type="molecule type" value="Genomic_DNA"/>
</dbReference>
<keyword evidence="3" id="KW-1185">Reference proteome</keyword>
<name>A0AAP0F594_9MAGN</name>
<proteinExistence type="predicted"/>
<feature type="region of interest" description="Disordered" evidence="1">
    <location>
        <begin position="1"/>
        <end position="37"/>
    </location>
</feature>
<gene>
    <name evidence="2" type="ORF">Scep_021953</name>
</gene>
<feature type="compositionally biased region" description="Polar residues" evidence="1">
    <location>
        <begin position="24"/>
        <end position="37"/>
    </location>
</feature>
<reference evidence="2 3" key="1">
    <citation type="submission" date="2024-01" db="EMBL/GenBank/DDBJ databases">
        <title>Genome assemblies of Stephania.</title>
        <authorList>
            <person name="Yang L."/>
        </authorList>
    </citation>
    <scope>NUCLEOTIDE SEQUENCE [LARGE SCALE GENOMIC DNA]</scope>
    <source>
        <strain evidence="2">JXDWG</strain>
        <tissue evidence="2">Leaf</tissue>
    </source>
</reference>
<evidence type="ECO:0000313" key="3">
    <source>
        <dbReference type="Proteomes" id="UP001419268"/>
    </source>
</evidence>